<evidence type="ECO:0000313" key="6">
    <source>
        <dbReference type="Proteomes" id="UP000023435"/>
    </source>
</evidence>
<sequence length="589" mass="66341">MRQGSAPNPRRRATAPDARPSRVVAERLESPCEAGLSRHKGIIPTSERLMAIYHADIKTFSRAKGHSAVAAAAYRAGLHLVDAKGEHHNYKRRGGVENTVCFAPKGSPEWAIKPEELWVRASAAEKRCDATLCREFEAALPHQLDAVQRSALVGDICGQLIDRYSFAVQASIHSPRTQRGLNWHVHILATTRRMTREGLGEKTRELDGGPSGRAEVNWVREMLANRINAHLAQAGISARVDHRTLEAQSQSAEERGDFAAAMLLAREPTKHLGKSAAALDRGGLASARGAENEMIRVENNGDLQARLEAIQKEGRLMSTPDGHTQEAARRERQEAKQSARLDLSSEQLVAAGLARPRVRRTRSAPVVIGSQRVSLQRVGKGKSARESEIELLLFEAMRRWLEGIDETVRKSNWAIELFLVQREELIRQHGHRVALHRDCRELVRAIRQFSRDQSQWPRSLEAADRAQMELDQARLELGQLDPKIARAALWTKREWAQRRRAQEQRVAERQRARDEARDATGPEAQVRYTREVDRSLVELKRIADRMSKSYSIKEVEPITPKVSKAEEALDDQRHAKGHQAPRRLRSTLH</sequence>
<name>A0A108U8C9_9GAMM</name>
<feature type="region of interest" description="Disordered" evidence="3">
    <location>
        <begin position="553"/>
        <end position="589"/>
    </location>
</feature>
<comment type="caution">
    <text evidence="5">The sequence shown here is derived from an EMBL/GenBank/DDBJ whole genome shotgun (WGS) entry which is preliminary data.</text>
</comment>
<evidence type="ECO:0000259" key="4">
    <source>
        <dbReference type="Pfam" id="PF03389"/>
    </source>
</evidence>
<dbReference type="Proteomes" id="UP000023435">
    <property type="component" value="Unassembled WGS sequence"/>
</dbReference>
<comment type="similarity">
    <text evidence="1">Belongs to the MobA/MobL family.</text>
</comment>
<evidence type="ECO:0000256" key="2">
    <source>
        <dbReference type="ARBA" id="ARBA00022971"/>
    </source>
</evidence>
<feature type="region of interest" description="Disordered" evidence="3">
    <location>
        <begin position="1"/>
        <end position="22"/>
    </location>
</feature>
<dbReference type="Gene3D" id="3.30.930.30">
    <property type="match status" value="1"/>
</dbReference>
<dbReference type="Pfam" id="PF03389">
    <property type="entry name" value="MobA_MobL"/>
    <property type="match status" value="1"/>
</dbReference>
<evidence type="ECO:0000256" key="1">
    <source>
        <dbReference type="ARBA" id="ARBA00010873"/>
    </source>
</evidence>
<keyword evidence="6" id="KW-1185">Reference proteome</keyword>
<feature type="compositionally biased region" description="Basic residues" evidence="3">
    <location>
        <begin position="575"/>
        <end position="589"/>
    </location>
</feature>
<feature type="region of interest" description="Disordered" evidence="3">
    <location>
        <begin position="315"/>
        <end position="339"/>
    </location>
</feature>
<keyword evidence="2" id="KW-0184">Conjugation</keyword>
<proteinExistence type="inferred from homology"/>
<feature type="compositionally biased region" description="Basic and acidic residues" evidence="3">
    <location>
        <begin position="323"/>
        <end position="339"/>
    </location>
</feature>
<feature type="compositionally biased region" description="Basic and acidic residues" evidence="3">
    <location>
        <begin position="503"/>
        <end position="520"/>
    </location>
</feature>
<organism evidence="5 6">
    <name type="scientific">Lysobacter capsici AZ78</name>
    <dbReference type="NCBI Taxonomy" id="1444315"/>
    <lineage>
        <taxon>Bacteria</taxon>
        <taxon>Pseudomonadati</taxon>
        <taxon>Pseudomonadota</taxon>
        <taxon>Gammaproteobacteria</taxon>
        <taxon>Lysobacterales</taxon>
        <taxon>Lysobacteraceae</taxon>
        <taxon>Lysobacter</taxon>
    </lineage>
</organism>
<feature type="region of interest" description="Disordered" evidence="3">
    <location>
        <begin position="503"/>
        <end position="527"/>
    </location>
</feature>
<dbReference type="AlphaFoldDB" id="A0A108U8C9"/>
<dbReference type="InterPro" id="IPR005053">
    <property type="entry name" value="MobA_MobL"/>
</dbReference>
<evidence type="ECO:0000256" key="3">
    <source>
        <dbReference type="SAM" id="MobiDB-lite"/>
    </source>
</evidence>
<feature type="domain" description="MobA/MobL protein" evidence="4">
    <location>
        <begin position="67"/>
        <end position="252"/>
    </location>
</feature>
<reference evidence="5 6" key="1">
    <citation type="journal article" date="2014" name="Genome Announc.">
        <title>Draft Genome Sequence of Lysobacter capsici AZ78, a Bacterium Antagonistic to Plant-Pathogenic Oomycetes.</title>
        <authorList>
            <person name="Puopolo G."/>
            <person name="Sonego P."/>
            <person name="Engelen K."/>
            <person name="Pertot I."/>
        </authorList>
    </citation>
    <scope>NUCLEOTIDE SEQUENCE [LARGE SCALE GENOMIC DNA]</scope>
    <source>
        <strain evidence="5 6">AZ78</strain>
    </source>
</reference>
<evidence type="ECO:0000313" key="5">
    <source>
        <dbReference type="EMBL" id="KWS04394.1"/>
    </source>
</evidence>
<dbReference type="EMBL" id="JAJA02000001">
    <property type="protein sequence ID" value="KWS04394.1"/>
    <property type="molecule type" value="Genomic_DNA"/>
</dbReference>
<protein>
    <submittedName>
        <fullName evidence="5">Plasmid mobilization protein</fullName>
    </submittedName>
</protein>
<feature type="compositionally biased region" description="Basic and acidic residues" evidence="3">
    <location>
        <begin position="563"/>
        <end position="574"/>
    </location>
</feature>
<gene>
    <name evidence="5" type="ORF">AZ78_1943</name>
</gene>
<accession>A0A108U8C9</accession>